<dbReference type="InParanoid" id="A0A6M4H947"/>
<protein>
    <recommendedName>
        <fullName evidence="3">Mce/MlaD domain-containing protein</fullName>
    </recommendedName>
</protein>
<dbReference type="Proteomes" id="UP000503096">
    <property type="component" value="Chromosome"/>
</dbReference>
<feature type="region of interest" description="Disordered" evidence="1">
    <location>
        <begin position="185"/>
        <end position="210"/>
    </location>
</feature>
<gene>
    <name evidence="4" type="ORF">DSM104440_02157</name>
</gene>
<evidence type="ECO:0000259" key="3">
    <source>
        <dbReference type="Pfam" id="PF02470"/>
    </source>
</evidence>
<evidence type="ECO:0000256" key="2">
    <source>
        <dbReference type="SAM" id="Phobius"/>
    </source>
</evidence>
<dbReference type="PANTHER" id="PTHR36698">
    <property type="entry name" value="BLL5892 PROTEIN"/>
    <property type="match status" value="1"/>
</dbReference>
<dbReference type="PANTHER" id="PTHR36698:SF2">
    <property type="entry name" value="MCE_MLAD DOMAIN-CONTAINING PROTEIN"/>
    <property type="match status" value="1"/>
</dbReference>
<accession>A0A6M4H947</accession>
<reference evidence="4 5" key="1">
    <citation type="submission" date="2020-04" db="EMBL/GenBank/DDBJ databases">
        <title>Usitatibacter rugosus gen. nov., sp. nov. and Usitatibacter palustris sp. nov., novel members of Usitatibacteraceae fam. nov. within the order Nitrosomonadales isolated from soil.</title>
        <authorList>
            <person name="Huber K.J."/>
            <person name="Neumann-Schaal M."/>
            <person name="Geppert A."/>
            <person name="Luckner M."/>
            <person name="Wanner G."/>
            <person name="Overmann J."/>
        </authorList>
    </citation>
    <scope>NUCLEOTIDE SEQUENCE [LARGE SCALE GENOMIC DNA]</scope>
    <source>
        <strain evidence="4 5">Swamp67</strain>
    </source>
</reference>
<dbReference type="KEGG" id="upl:DSM104440_02157"/>
<evidence type="ECO:0000313" key="5">
    <source>
        <dbReference type="Proteomes" id="UP000503096"/>
    </source>
</evidence>
<dbReference type="AlphaFoldDB" id="A0A6M4H947"/>
<feature type="transmembrane region" description="Helical" evidence="2">
    <location>
        <begin position="7"/>
        <end position="28"/>
    </location>
</feature>
<proteinExistence type="predicted"/>
<dbReference type="InterPro" id="IPR003399">
    <property type="entry name" value="Mce/MlaD"/>
</dbReference>
<dbReference type="Pfam" id="PF02470">
    <property type="entry name" value="MlaD"/>
    <property type="match status" value="1"/>
</dbReference>
<keyword evidence="2" id="KW-1133">Transmembrane helix</keyword>
<keyword evidence="2" id="KW-0812">Transmembrane</keyword>
<keyword evidence="5" id="KW-1185">Reference proteome</keyword>
<organism evidence="4 5">
    <name type="scientific">Usitatibacter palustris</name>
    <dbReference type="NCBI Taxonomy" id="2732487"/>
    <lineage>
        <taxon>Bacteria</taxon>
        <taxon>Pseudomonadati</taxon>
        <taxon>Pseudomonadota</taxon>
        <taxon>Betaproteobacteria</taxon>
        <taxon>Nitrosomonadales</taxon>
        <taxon>Usitatibacteraceae</taxon>
        <taxon>Usitatibacter</taxon>
    </lineage>
</organism>
<sequence length="210" mass="22827">METDKHYFVEGLFIIAFSAAIAFAFIWLSRSGDKDDVLYRIRFSESVSGMALGDAVRFRGLEVGQVKAMTIDPEDPRKIVVLVALRRDAPVHTDTRAILKWKGITGNVYIELDGADPGTKNLAASTPPGQLPEIISAKSGLTAALEQLPRIVERFGTLQDKTNRLLTDGEKAMGDVTEFTKKVKENPSLLLRKPSTPPQATDAGKIGSGS</sequence>
<evidence type="ECO:0000256" key="1">
    <source>
        <dbReference type="SAM" id="MobiDB-lite"/>
    </source>
</evidence>
<evidence type="ECO:0000313" key="4">
    <source>
        <dbReference type="EMBL" id="QJR15338.1"/>
    </source>
</evidence>
<dbReference type="RefSeq" id="WP_171162523.1">
    <property type="nucleotide sequence ID" value="NZ_CP053073.1"/>
</dbReference>
<feature type="domain" description="Mce/MlaD" evidence="3">
    <location>
        <begin position="39"/>
        <end position="113"/>
    </location>
</feature>
<dbReference type="EMBL" id="CP053073">
    <property type="protein sequence ID" value="QJR15338.1"/>
    <property type="molecule type" value="Genomic_DNA"/>
</dbReference>
<name>A0A6M4H947_9PROT</name>
<keyword evidence="2" id="KW-0472">Membrane</keyword>